<evidence type="ECO:0000256" key="4">
    <source>
        <dbReference type="SAM" id="SignalP"/>
    </source>
</evidence>
<evidence type="ECO:0000313" key="6">
    <source>
        <dbReference type="EMBL" id="TNM54107.1"/>
    </source>
</evidence>
<accession>A0A5C4X081</accession>
<dbReference type="Pfam" id="PF00496">
    <property type="entry name" value="SBP_bac_5"/>
    <property type="match status" value="1"/>
</dbReference>
<dbReference type="Gene3D" id="3.40.190.10">
    <property type="entry name" value="Periplasmic binding protein-like II"/>
    <property type="match status" value="1"/>
</dbReference>
<dbReference type="EMBL" id="VDMQ01000007">
    <property type="protein sequence ID" value="TNM54107.1"/>
    <property type="molecule type" value="Genomic_DNA"/>
</dbReference>
<dbReference type="Proteomes" id="UP000314223">
    <property type="component" value="Unassembled WGS sequence"/>
</dbReference>
<comment type="subcellular location">
    <subcellularLocation>
        <location evidence="1">Cell membrane</location>
        <topology evidence="1">Lipid-anchor</topology>
    </subcellularLocation>
</comment>
<dbReference type="PROSITE" id="PS51318">
    <property type="entry name" value="TAT"/>
    <property type="match status" value="1"/>
</dbReference>
<dbReference type="PANTHER" id="PTHR30290">
    <property type="entry name" value="PERIPLASMIC BINDING COMPONENT OF ABC TRANSPORTER"/>
    <property type="match status" value="1"/>
</dbReference>
<feature type="chain" id="PRO_5023079847" evidence="4">
    <location>
        <begin position="42"/>
        <end position="544"/>
    </location>
</feature>
<evidence type="ECO:0000313" key="7">
    <source>
        <dbReference type="Proteomes" id="UP000314223"/>
    </source>
</evidence>
<dbReference type="InterPro" id="IPR006311">
    <property type="entry name" value="TAT_signal"/>
</dbReference>
<reference evidence="6 7" key="1">
    <citation type="submission" date="2019-06" db="EMBL/GenBank/DDBJ databases">
        <authorList>
            <person name="Mardanova A.M."/>
            <person name="Pudova D.S."/>
            <person name="Shagimardanova E.I."/>
            <person name="Gogoleva N.E."/>
            <person name="Lutfullin M.T."/>
            <person name="Hadieva G.F."/>
            <person name="Sharipova M.R."/>
        </authorList>
    </citation>
    <scope>NUCLEOTIDE SEQUENCE [LARGE SCALE GENOMIC DNA]</scope>
    <source>
        <strain evidence="6 7">MG-1</strain>
    </source>
</reference>
<proteinExistence type="inferred from homology"/>
<dbReference type="InterPro" id="IPR039424">
    <property type="entry name" value="SBP_5"/>
</dbReference>
<dbReference type="PROSITE" id="PS01040">
    <property type="entry name" value="SBP_BACTERIAL_5"/>
    <property type="match status" value="1"/>
</dbReference>
<keyword evidence="3 4" id="KW-0732">Signal</keyword>
<dbReference type="RefSeq" id="WP_139469097.1">
    <property type="nucleotide sequence ID" value="NZ_VDMQ01000007.1"/>
</dbReference>
<evidence type="ECO:0000256" key="2">
    <source>
        <dbReference type="ARBA" id="ARBA00005695"/>
    </source>
</evidence>
<dbReference type="CDD" id="cd08492">
    <property type="entry name" value="PBP2_NikA_DppA_OppA_like_15"/>
    <property type="match status" value="1"/>
</dbReference>
<dbReference type="InterPro" id="IPR000914">
    <property type="entry name" value="SBP_5_dom"/>
</dbReference>
<dbReference type="SUPFAM" id="SSF53850">
    <property type="entry name" value="Periplasmic binding protein-like II"/>
    <property type="match status" value="1"/>
</dbReference>
<dbReference type="InterPro" id="IPR023765">
    <property type="entry name" value="SBP_5_CS"/>
</dbReference>
<dbReference type="GO" id="GO:1904680">
    <property type="term" value="F:peptide transmembrane transporter activity"/>
    <property type="evidence" value="ECO:0007669"/>
    <property type="project" value="TreeGrafter"/>
</dbReference>
<evidence type="ECO:0000259" key="5">
    <source>
        <dbReference type="Pfam" id="PF00496"/>
    </source>
</evidence>
<dbReference type="AlphaFoldDB" id="A0A5C4X081"/>
<comment type="similarity">
    <text evidence="2">Belongs to the bacterial solute-binding protein 5 family.</text>
</comment>
<dbReference type="InterPro" id="IPR030678">
    <property type="entry name" value="Peptide/Ni-bd"/>
</dbReference>
<gene>
    <name evidence="6" type="ORF">FHQ09_12630</name>
</gene>
<evidence type="ECO:0000256" key="3">
    <source>
        <dbReference type="ARBA" id="ARBA00022729"/>
    </source>
</evidence>
<sequence length="544" mass="59589">MTTISSPAAPTRSPQRRSHFALAVLAAGSLLLAGCSGSAQAEDEDATPQDGGTLKIAYDVDPTCLDGQQQGTNVTLNVTRQITDSLTDQDPETQEIKPWLAESWDVSDDAKTFTFHLRDGVKFQDGTDFTSASVKENFEAIQDLGAKASLGQTYLDGLKSIETPDKQTVTFTFDKSNAQFLQATSTMSLGFYSSDTLAKSPEERCTGDIVGTGPFQVKSFEHNKSIELARFDDYDWPSSIAEHEGPAHLDGIEFSIVPEASVRNGSLLSGQVDVDFSVQSQDEKTLEAQGLGIASRPNPGVVYNLVPKLTGNIAKDKSVRQALVKGIDRDQLQSVISQHQAPATSVLAKSTPEYEDLSDLLAYDPDEAKRLLDDAGWKPGDDGIRVKNGKKLSTTLTYWQDAPFLELVQQQLREIGFDLKLEKKTTAEVTAQQAEGKEELTFGNLTRADGDVLRNYFGVDEQNGNARKKKEKLDDILARTTSTLDEKERTADFTKAAKILIDEGYSIPIVELSGVIGTGKNVHDFKYEASSRFQLYDTWLDGER</sequence>
<dbReference type="Gene3D" id="3.10.105.10">
    <property type="entry name" value="Dipeptide-binding Protein, Domain 3"/>
    <property type="match status" value="1"/>
</dbReference>
<dbReference type="GO" id="GO:0043190">
    <property type="term" value="C:ATP-binding cassette (ABC) transporter complex"/>
    <property type="evidence" value="ECO:0007669"/>
    <property type="project" value="InterPro"/>
</dbReference>
<protein>
    <submittedName>
        <fullName evidence="6">ABC transporter substrate-binding protein</fullName>
    </submittedName>
</protein>
<dbReference type="GO" id="GO:0015833">
    <property type="term" value="P:peptide transport"/>
    <property type="evidence" value="ECO:0007669"/>
    <property type="project" value="TreeGrafter"/>
</dbReference>
<feature type="signal peptide" evidence="4">
    <location>
        <begin position="1"/>
        <end position="41"/>
    </location>
</feature>
<evidence type="ECO:0000256" key="1">
    <source>
        <dbReference type="ARBA" id="ARBA00004193"/>
    </source>
</evidence>
<organism evidence="6 7">
    <name type="scientific">Brevibacterium sediminis</name>
    <dbReference type="NCBI Taxonomy" id="1857024"/>
    <lineage>
        <taxon>Bacteria</taxon>
        <taxon>Bacillati</taxon>
        <taxon>Actinomycetota</taxon>
        <taxon>Actinomycetes</taxon>
        <taxon>Micrococcales</taxon>
        <taxon>Brevibacteriaceae</taxon>
        <taxon>Brevibacterium</taxon>
    </lineage>
</organism>
<feature type="domain" description="Solute-binding protein family 5" evidence="5">
    <location>
        <begin position="95"/>
        <end position="450"/>
    </location>
</feature>
<dbReference type="PIRSF" id="PIRSF002741">
    <property type="entry name" value="MppA"/>
    <property type="match status" value="1"/>
</dbReference>
<dbReference type="GO" id="GO:0042597">
    <property type="term" value="C:periplasmic space"/>
    <property type="evidence" value="ECO:0007669"/>
    <property type="project" value="UniProtKB-ARBA"/>
</dbReference>
<comment type="caution">
    <text evidence="6">The sequence shown here is derived from an EMBL/GenBank/DDBJ whole genome shotgun (WGS) entry which is preliminary data.</text>
</comment>
<name>A0A5C4X081_9MICO</name>